<evidence type="ECO:0000313" key="2">
    <source>
        <dbReference type="Proteomes" id="UP000596742"/>
    </source>
</evidence>
<dbReference type="Proteomes" id="UP000596742">
    <property type="component" value="Unassembled WGS sequence"/>
</dbReference>
<dbReference type="AlphaFoldDB" id="A0A8B6F5M4"/>
<dbReference type="EMBL" id="UYJE01006296">
    <property type="protein sequence ID" value="VDI44791.1"/>
    <property type="molecule type" value="Genomic_DNA"/>
</dbReference>
<evidence type="ECO:0000313" key="1">
    <source>
        <dbReference type="EMBL" id="VDI44791.1"/>
    </source>
</evidence>
<comment type="caution">
    <text evidence="1">The sequence shown here is derived from an EMBL/GenBank/DDBJ whole genome shotgun (WGS) entry which is preliminary data.</text>
</comment>
<proteinExistence type="predicted"/>
<keyword evidence="2" id="KW-1185">Reference proteome</keyword>
<reference evidence="1" key="1">
    <citation type="submission" date="2018-11" db="EMBL/GenBank/DDBJ databases">
        <authorList>
            <person name="Alioto T."/>
            <person name="Alioto T."/>
        </authorList>
    </citation>
    <scope>NUCLEOTIDE SEQUENCE</scope>
</reference>
<sequence length="105" mass="12086">SALVTKRFTAKPRRHTIDNGRQRVTIKEKKRRIKFFNLPLDKGSITSGIINSRKFLILNCSNQNTNIIIEGMWEGLEPAEGRLRQLLVIEYVHSDSNHDAISKKN</sequence>
<gene>
    <name evidence="1" type="ORF">MGAL_10B066645</name>
</gene>
<organism evidence="1 2">
    <name type="scientific">Mytilus galloprovincialis</name>
    <name type="common">Mediterranean mussel</name>
    <dbReference type="NCBI Taxonomy" id="29158"/>
    <lineage>
        <taxon>Eukaryota</taxon>
        <taxon>Metazoa</taxon>
        <taxon>Spiralia</taxon>
        <taxon>Lophotrochozoa</taxon>
        <taxon>Mollusca</taxon>
        <taxon>Bivalvia</taxon>
        <taxon>Autobranchia</taxon>
        <taxon>Pteriomorphia</taxon>
        <taxon>Mytilida</taxon>
        <taxon>Mytiloidea</taxon>
        <taxon>Mytilidae</taxon>
        <taxon>Mytilinae</taxon>
        <taxon>Mytilus</taxon>
    </lineage>
</organism>
<accession>A0A8B6F5M4</accession>
<protein>
    <submittedName>
        <fullName evidence="1">Uncharacterized protein</fullName>
    </submittedName>
</protein>
<feature type="non-terminal residue" evidence="1">
    <location>
        <position position="105"/>
    </location>
</feature>
<name>A0A8B6F5M4_MYTGA</name>
<feature type="non-terminal residue" evidence="1">
    <location>
        <position position="1"/>
    </location>
</feature>